<comment type="similarity">
    <text evidence="1 2">Belongs to the dTDP-4-dehydrorhamnose reductase family.</text>
</comment>
<protein>
    <recommendedName>
        <fullName evidence="2">dTDP-4-dehydrorhamnose reductase</fullName>
        <ecNumber evidence="2">1.1.1.133</ecNumber>
    </recommendedName>
</protein>
<evidence type="ECO:0000256" key="1">
    <source>
        <dbReference type="ARBA" id="ARBA00010944"/>
    </source>
</evidence>
<dbReference type="NCBIfam" id="TIGR01214">
    <property type="entry name" value="rmlD"/>
    <property type="match status" value="1"/>
</dbReference>
<dbReference type="PANTHER" id="PTHR10491">
    <property type="entry name" value="DTDP-4-DEHYDRORHAMNOSE REDUCTASE"/>
    <property type="match status" value="1"/>
</dbReference>
<dbReference type="InterPro" id="IPR005913">
    <property type="entry name" value="dTDP_dehydrorham_reduct"/>
</dbReference>
<keyword evidence="2" id="KW-0560">Oxidoreductase</keyword>
<gene>
    <name evidence="4" type="ORF">SD1D_1979</name>
</gene>
<feature type="domain" description="RmlD-like substrate binding" evidence="3">
    <location>
        <begin position="4"/>
        <end position="288"/>
    </location>
</feature>
<dbReference type="PANTHER" id="PTHR10491:SF4">
    <property type="entry name" value="METHIONINE ADENOSYLTRANSFERASE 2 SUBUNIT BETA"/>
    <property type="match status" value="1"/>
</dbReference>
<comment type="pathway">
    <text evidence="2">Carbohydrate biosynthesis; dTDP-L-rhamnose biosynthesis.</text>
</comment>
<dbReference type="GO" id="GO:0005829">
    <property type="term" value="C:cytosol"/>
    <property type="evidence" value="ECO:0007669"/>
    <property type="project" value="TreeGrafter"/>
</dbReference>
<evidence type="ECO:0000313" key="4">
    <source>
        <dbReference type="EMBL" id="CUH93515.1"/>
    </source>
</evidence>
<organism evidence="4 5">
    <name type="scientific">Herbinix luporum</name>
    <dbReference type="NCBI Taxonomy" id="1679721"/>
    <lineage>
        <taxon>Bacteria</taxon>
        <taxon>Bacillati</taxon>
        <taxon>Bacillota</taxon>
        <taxon>Clostridia</taxon>
        <taxon>Lachnospirales</taxon>
        <taxon>Lachnospiraceae</taxon>
        <taxon>Herbinix</taxon>
    </lineage>
</organism>
<accession>A0A0K8J7L0</accession>
<reference evidence="5" key="1">
    <citation type="submission" date="2015-09" db="EMBL/GenBank/DDBJ databases">
        <authorList>
            <person name="Wibberg D."/>
        </authorList>
    </citation>
    <scope>NUCLEOTIDE SEQUENCE [LARGE SCALE GENOMIC DNA]</scope>
    <source>
        <strain evidence="5">SD1D</strain>
    </source>
</reference>
<dbReference type="Pfam" id="PF04321">
    <property type="entry name" value="RmlD_sub_bind"/>
    <property type="match status" value="1"/>
</dbReference>
<dbReference type="Proteomes" id="UP000196053">
    <property type="component" value="Chromosome I"/>
</dbReference>
<dbReference type="RefSeq" id="WP_058258755.1">
    <property type="nucleotide sequence ID" value="NZ_DUPS01000010.1"/>
</dbReference>
<dbReference type="CDD" id="cd05254">
    <property type="entry name" value="dTDP_HR_like_SDR_e"/>
    <property type="match status" value="1"/>
</dbReference>
<dbReference type="InterPro" id="IPR036291">
    <property type="entry name" value="NAD(P)-bd_dom_sf"/>
</dbReference>
<dbReference type="AlphaFoldDB" id="A0A0K8J7L0"/>
<dbReference type="GO" id="GO:0008831">
    <property type="term" value="F:dTDP-4-dehydrorhamnose reductase activity"/>
    <property type="evidence" value="ECO:0007669"/>
    <property type="project" value="UniProtKB-EC"/>
</dbReference>
<dbReference type="KEGG" id="hsd:SD1D_1979"/>
<dbReference type="InterPro" id="IPR029903">
    <property type="entry name" value="RmlD-like-bd"/>
</dbReference>
<sequence length="292" mass="32956">MKGIFITGGLGQLGHALYNLLKDNKDYQLYLTDYQPSEDGIVRKLDITDEAAVEAEIIGIRPDIIINCAAMTAVDLCESQQEMAYKINALGPKYLAKAAAKVDAKLIHVSTDYIYDGQAKSPYTEETKANPINIYGHTKLAGDNFVMEYCPKAFVLHTAWLYGEGKNFVKTMLRLAKEGKKIRVVSDQIGTPTSALELARAIIFLMETDSYGKYHATCEGKASWYEFAQKIFEMAGLNIEVEAISTEEYPTPAKRPMYSVLDNKKLRECHSYYMKDWQEALKEYMDSIRTDD</sequence>
<evidence type="ECO:0000256" key="2">
    <source>
        <dbReference type="RuleBase" id="RU364082"/>
    </source>
</evidence>
<dbReference type="EMBL" id="LN879430">
    <property type="protein sequence ID" value="CUH93515.1"/>
    <property type="molecule type" value="Genomic_DNA"/>
</dbReference>
<dbReference type="SUPFAM" id="SSF51735">
    <property type="entry name" value="NAD(P)-binding Rossmann-fold domains"/>
    <property type="match status" value="1"/>
</dbReference>
<keyword evidence="5" id="KW-1185">Reference proteome</keyword>
<proteinExistence type="inferred from homology"/>
<dbReference type="Gene3D" id="3.40.50.720">
    <property type="entry name" value="NAD(P)-binding Rossmann-like Domain"/>
    <property type="match status" value="1"/>
</dbReference>
<dbReference type="GO" id="GO:0019305">
    <property type="term" value="P:dTDP-rhamnose biosynthetic process"/>
    <property type="evidence" value="ECO:0007669"/>
    <property type="project" value="UniProtKB-UniPathway"/>
</dbReference>
<evidence type="ECO:0000259" key="3">
    <source>
        <dbReference type="Pfam" id="PF04321"/>
    </source>
</evidence>
<dbReference type="OrthoDB" id="9803892at2"/>
<dbReference type="Gene3D" id="3.90.25.10">
    <property type="entry name" value="UDP-galactose 4-epimerase, domain 1"/>
    <property type="match status" value="1"/>
</dbReference>
<keyword evidence="2" id="KW-0521">NADP</keyword>
<dbReference type="UniPathway" id="UPA00124"/>
<comment type="function">
    <text evidence="2">Catalyzes the reduction of dTDP-6-deoxy-L-lyxo-4-hexulose to yield dTDP-L-rhamnose.</text>
</comment>
<evidence type="ECO:0000313" key="5">
    <source>
        <dbReference type="Proteomes" id="UP000196053"/>
    </source>
</evidence>
<dbReference type="EC" id="1.1.1.133" evidence="2"/>
<name>A0A0K8J7L0_9FIRM</name>